<dbReference type="SUPFAM" id="SSF57716">
    <property type="entry name" value="Glucocorticoid receptor-like (DNA-binding domain)"/>
    <property type="match status" value="1"/>
</dbReference>
<feature type="compositionally biased region" description="Polar residues" evidence="17">
    <location>
        <begin position="357"/>
        <end position="368"/>
    </location>
</feature>
<accession>A0AAJ7TUD0</accession>
<feature type="compositionally biased region" description="Basic and acidic residues" evidence="17">
    <location>
        <begin position="886"/>
        <end position="896"/>
    </location>
</feature>
<dbReference type="PROSITE" id="PS51848">
    <property type="entry name" value="BMERB"/>
    <property type="match status" value="1"/>
</dbReference>
<evidence type="ECO:0000259" key="20">
    <source>
        <dbReference type="PROSITE" id="PS51848"/>
    </source>
</evidence>
<evidence type="ECO:0000256" key="5">
    <source>
        <dbReference type="ARBA" id="ARBA00022475"/>
    </source>
</evidence>
<feature type="region of interest" description="Disordered" evidence="17">
    <location>
        <begin position="230"/>
        <end position="947"/>
    </location>
</feature>
<dbReference type="GO" id="GO:0005886">
    <property type="term" value="C:plasma membrane"/>
    <property type="evidence" value="ECO:0007669"/>
    <property type="project" value="UniProtKB-SubCell"/>
</dbReference>
<dbReference type="InterPro" id="IPR050540">
    <property type="entry name" value="F-actin_Monoox_Mical"/>
</dbReference>
<keyword evidence="13" id="KW-0472">Membrane</keyword>
<evidence type="ECO:0000256" key="6">
    <source>
        <dbReference type="ARBA" id="ARBA00022490"/>
    </source>
</evidence>
<feature type="compositionally biased region" description="Gly residues" evidence="17">
    <location>
        <begin position="643"/>
        <end position="652"/>
    </location>
</feature>
<dbReference type="InterPro" id="IPR022735">
    <property type="entry name" value="bMERB_dom"/>
</dbReference>
<evidence type="ECO:0000256" key="13">
    <source>
        <dbReference type="ARBA" id="ARBA00023136"/>
    </source>
</evidence>
<feature type="domain" description="BMERB" evidence="20">
    <location>
        <begin position="932"/>
        <end position="1080"/>
    </location>
</feature>
<reference evidence="22" key="1">
    <citation type="submission" date="2025-08" db="UniProtKB">
        <authorList>
            <consortium name="RefSeq"/>
        </authorList>
    </citation>
    <scope>IDENTIFICATION</scope>
    <source>
        <tissue evidence="22">Sperm</tissue>
    </source>
</reference>
<feature type="compositionally biased region" description="Pro residues" evidence="17">
    <location>
        <begin position="859"/>
        <end position="878"/>
    </location>
</feature>
<evidence type="ECO:0000256" key="14">
    <source>
        <dbReference type="ARBA" id="ARBA00023212"/>
    </source>
</evidence>
<dbReference type="SMART" id="SM00132">
    <property type="entry name" value="LIM"/>
    <property type="match status" value="1"/>
</dbReference>
<evidence type="ECO:0000259" key="18">
    <source>
        <dbReference type="PROSITE" id="PS50021"/>
    </source>
</evidence>
<keyword evidence="10 16" id="KW-0862">Zinc</keyword>
<dbReference type="GO" id="GO:0055037">
    <property type="term" value="C:recycling endosome"/>
    <property type="evidence" value="ECO:0007669"/>
    <property type="project" value="UniProtKB-SubCell"/>
</dbReference>
<evidence type="ECO:0000313" key="21">
    <source>
        <dbReference type="Proteomes" id="UP001318040"/>
    </source>
</evidence>
<organism evidence="21 22">
    <name type="scientific">Petromyzon marinus</name>
    <name type="common">Sea lamprey</name>
    <dbReference type="NCBI Taxonomy" id="7757"/>
    <lineage>
        <taxon>Eukaryota</taxon>
        <taxon>Metazoa</taxon>
        <taxon>Chordata</taxon>
        <taxon>Craniata</taxon>
        <taxon>Vertebrata</taxon>
        <taxon>Cyclostomata</taxon>
        <taxon>Hyperoartia</taxon>
        <taxon>Petromyzontiformes</taxon>
        <taxon>Petromyzontidae</taxon>
        <taxon>Petromyzon</taxon>
    </lineage>
</organism>
<feature type="compositionally biased region" description="Basic residues" evidence="17">
    <location>
        <begin position="910"/>
        <end position="920"/>
    </location>
</feature>
<evidence type="ECO:0000256" key="9">
    <source>
        <dbReference type="ARBA" id="ARBA00022753"/>
    </source>
</evidence>
<dbReference type="PANTHER" id="PTHR23167:SF89">
    <property type="entry name" value="MICAL-LIKE PROTEIN 1"/>
    <property type="match status" value="1"/>
</dbReference>
<feature type="compositionally biased region" description="Basic and acidic residues" evidence="17">
    <location>
        <begin position="619"/>
        <end position="636"/>
    </location>
</feature>
<keyword evidence="11 16" id="KW-0440">LIM domain</keyword>
<dbReference type="Gene3D" id="2.10.110.10">
    <property type="entry name" value="Cysteine Rich Protein"/>
    <property type="match status" value="1"/>
</dbReference>
<keyword evidence="21" id="KW-1185">Reference proteome</keyword>
<dbReference type="Gene3D" id="1.10.418.10">
    <property type="entry name" value="Calponin-like domain"/>
    <property type="match status" value="1"/>
</dbReference>
<feature type="compositionally biased region" description="Basic and acidic residues" evidence="17">
    <location>
        <begin position="287"/>
        <end position="306"/>
    </location>
</feature>
<dbReference type="FunFam" id="1.10.418.10:FF:000055">
    <property type="entry name" value="MICAL-like protein 2"/>
    <property type="match status" value="1"/>
</dbReference>
<dbReference type="Proteomes" id="UP001318040">
    <property type="component" value="Chromosome 37"/>
</dbReference>
<dbReference type="GO" id="GO:0042995">
    <property type="term" value="C:cell projection"/>
    <property type="evidence" value="ECO:0007669"/>
    <property type="project" value="UniProtKB-SubCell"/>
</dbReference>
<dbReference type="PANTHER" id="PTHR23167">
    <property type="entry name" value="CALPONIN HOMOLOGY DOMAIN-CONTAINING PROTEIN DDB_G0272472-RELATED"/>
    <property type="match status" value="1"/>
</dbReference>
<feature type="compositionally biased region" description="Basic and acidic residues" evidence="17">
    <location>
        <begin position="398"/>
        <end position="414"/>
    </location>
</feature>
<evidence type="ECO:0000256" key="16">
    <source>
        <dbReference type="PROSITE-ProRule" id="PRU00125"/>
    </source>
</evidence>
<feature type="compositionally biased region" description="Pro residues" evidence="17">
    <location>
        <begin position="818"/>
        <end position="834"/>
    </location>
</feature>
<evidence type="ECO:0000256" key="8">
    <source>
        <dbReference type="ARBA" id="ARBA00022723"/>
    </source>
</evidence>
<keyword evidence="15" id="KW-0966">Cell projection</keyword>
<keyword evidence="6" id="KW-0963">Cytoplasm</keyword>
<dbReference type="SMART" id="SM00033">
    <property type="entry name" value="CH"/>
    <property type="match status" value="1"/>
</dbReference>
<dbReference type="InterPro" id="IPR036872">
    <property type="entry name" value="CH_dom_sf"/>
</dbReference>
<dbReference type="PROSITE" id="PS50021">
    <property type="entry name" value="CH"/>
    <property type="match status" value="1"/>
</dbReference>
<keyword evidence="14" id="KW-0206">Cytoskeleton</keyword>
<evidence type="ECO:0000256" key="1">
    <source>
        <dbReference type="ARBA" id="ARBA00004172"/>
    </source>
</evidence>
<proteinExistence type="predicted"/>
<feature type="compositionally biased region" description="Low complexity" evidence="17">
    <location>
        <begin position="572"/>
        <end position="581"/>
    </location>
</feature>
<dbReference type="CDD" id="cd09444">
    <property type="entry name" value="LIM_Mical_like_1"/>
    <property type="match status" value="1"/>
</dbReference>
<dbReference type="SMART" id="SM01203">
    <property type="entry name" value="DUF3585"/>
    <property type="match status" value="1"/>
</dbReference>
<keyword evidence="9" id="KW-0967">Endosome</keyword>
<dbReference type="PROSITE" id="PS00478">
    <property type="entry name" value="LIM_DOMAIN_1"/>
    <property type="match status" value="1"/>
</dbReference>
<dbReference type="Pfam" id="PF12130">
    <property type="entry name" value="bMERB_dom"/>
    <property type="match status" value="1"/>
</dbReference>
<dbReference type="GO" id="GO:0005856">
    <property type="term" value="C:cytoskeleton"/>
    <property type="evidence" value="ECO:0007669"/>
    <property type="project" value="UniProtKB-SubCell"/>
</dbReference>
<feature type="compositionally biased region" description="Basic and acidic residues" evidence="17">
    <location>
        <begin position="261"/>
        <end position="274"/>
    </location>
</feature>
<evidence type="ECO:0000256" key="15">
    <source>
        <dbReference type="ARBA" id="ARBA00023273"/>
    </source>
</evidence>
<dbReference type="PROSITE" id="PS50023">
    <property type="entry name" value="LIM_DOMAIN_2"/>
    <property type="match status" value="1"/>
</dbReference>
<evidence type="ECO:0000256" key="11">
    <source>
        <dbReference type="ARBA" id="ARBA00023038"/>
    </source>
</evidence>
<gene>
    <name evidence="22" type="primary">LOC116949519</name>
</gene>
<dbReference type="GO" id="GO:0046872">
    <property type="term" value="F:metal ion binding"/>
    <property type="evidence" value="ECO:0007669"/>
    <property type="project" value="UniProtKB-KW"/>
</dbReference>
<evidence type="ECO:0000259" key="19">
    <source>
        <dbReference type="PROSITE" id="PS50023"/>
    </source>
</evidence>
<evidence type="ECO:0000256" key="17">
    <source>
        <dbReference type="SAM" id="MobiDB-lite"/>
    </source>
</evidence>
<feature type="region of interest" description="Disordered" evidence="17">
    <location>
        <begin position="147"/>
        <end position="173"/>
    </location>
</feature>
<evidence type="ECO:0000256" key="3">
    <source>
        <dbReference type="ARBA" id="ARBA00004245"/>
    </source>
</evidence>
<evidence type="ECO:0000256" key="4">
    <source>
        <dbReference type="ARBA" id="ARBA00004316"/>
    </source>
</evidence>
<keyword evidence="12" id="KW-0175">Coiled coil</keyword>
<feature type="compositionally biased region" description="Low complexity" evidence="17">
    <location>
        <begin position="765"/>
        <end position="778"/>
    </location>
</feature>
<evidence type="ECO:0000256" key="10">
    <source>
        <dbReference type="ARBA" id="ARBA00022833"/>
    </source>
</evidence>
<feature type="domain" description="LIM zinc-binding" evidence="19">
    <location>
        <begin position="174"/>
        <end position="236"/>
    </location>
</feature>
<keyword evidence="8 16" id="KW-0479">Metal-binding</keyword>
<feature type="compositionally biased region" description="Basic residues" evidence="17">
    <location>
        <begin position="1108"/>
        <end position="1122"/>
    </location>
</feature>
<dbReference type="KEGG" id="pmrn:116949519"/>
<dbReference type="InterPro" id="IPR001715">
    <property type="entry name" value="CH_dom"/>
</dbReference>
<dbReference type="Pfam" id="PF00307">
    <property type="entry name" value="CH"/>
    <property type="match status" value="1"/>
</dbReference>
<feature type="region of interest" description="Disordered" evidence="17">
    <location>
        <begin position="1092"/>
        <end position="1153"/>
    </location>
</feature>
<evidence type="ECO:0000256" key="12">
    <source>
        <dbReference type="ARBA" id="ARBA00023054"/>
    </source>
</evidence>
<dbReference type="AlphaFoldDB" id="A0AAJ7TUD0"/>
<evidence type="ECO:0000256" key="2">
    <source>
        <dbReference type="ARBA" id="ARBA00004202"/>
    </source>
</evidence>
<feature type="compositionally biased region" description="Low complexity" evidence="17">
    <location>
        <begin position="153"/>
        <end position="173"/>
    </location>
</feature>
<evidence type="ECO:0000313" key="22">
    <source>
        <dbReference type="RefSeq" id="XP_032822797.1"/>
    </source>
</evidence>
<feature type="compositionally biased region" description="Gly residues" evidence="17">
    <location>
        <begin position="1131"/>
        <end position="1147"/>
    </location>
</feature>
<keyword evidence="5" id="KW-1003">Cell membrane</keyword>
<feature type="compositionally biased region" description="Basic and acidic residues" evidence="17">
    <location>
        <begin position="445"/>
        <end position="467"/>
    </location>
</feature>
<protein>
    <submittedName>
        <fullName evidence="22">MICAL-like protein 1 isoform X1</fullName>
    </submittedName>
</protein>
<dbReference type="InterPro" id="IPR001781">
    <property type="entry name" value="Znf_LIM"/>
</dbReference>
<feature type="compositionally biased region" description="Low complexity" evidence="17">
    <location>
        <begin position="276"/>
        <end position="285"/>
    </location>
</feature>
<feature type="compositionally biased region" description="Basic and acidic residues" evidence="17">
    <location>
        <begin position="338"/>
        <end position="347"/>
    </location>
</feature>
<evidence type="ECO:0000256" key="7">
    <source>
        <dbReference type="ARBA" id="ARBA00022553"/>
    </source>
</evidence>
<feature type="compositionally biased region" description="Pro residues" evidence="17">
    <location>
        <begin position="241"/>
        <end position="251"/>
    </location>
</feature>
<name>A0AAJ7TUD0_PETMA</name>
<comment type="subcellular location">
    <subcellularLocation>
        <location evidence="2">Cell membrane</location>
        <topology evidence="2">Peripheral membrane protein</topology>
    </subcellularLocation>
    <subcellularLocation>
        <location evidence="4">Cell projection</location>
    </subcellularLocation>
    <subcellularLocation>
        <location evidence="3">Cytoplasm</location>
        <location evidence="3">Cytoskeleton</location>
    </subcellularLocation>
    <subcellularLocation>
        <location evidence="1">Recycling endosome</location>
    </subcellularLocation>
</comment>
<feature type="domain" description="Calponin-homology (CH)" evidence="18">
    <location>
        <begin position="2"/>
        <end position="108"/>
    </location>
</feature>
<keyword evidence="7" id="KW-0597">Phosphoprotein</keyword>
<sequence>MAAATRELQQWCRRETRGYSGVSVRDMSASFRDGLAFCAILHRHRPDLVDFDSLDKDNVYENNKLAFEVAERELGIPALLDPSDMVNMAVPDRLSVLTYVSQYHNYFCGKQTALGSSEPGARVATSPSLKPIQDATEEGATTIVVGPALEGGTSSTSSSTSSSNSSSSAGPSSSTCCLCQRHVHLVQRYLVDGKLYHRNCFRCKDCCNTLLPGTYKLGADPGTFVCTHHRTPSHLSRRPPSVRPPRPPQPPADVKSPDSGPKSDPKSETKDAEMRSSSSSGSSGSKVDVDPSRPRPDGLADTRGPEGAELSQNHGSEWPSHTRAESLTDPESACRFNGDGRGERSGGEEGVGGKEAASTTTTPPTVNGVQAPLGSEPDAQGLEDACGTSFAAAAGGEKGGEAADRSTPPAEDKAATPGGPEMTASGGETSGGFPEASSGEADSGTAERNRSAAEERSEGEGAAEGHGHASVPTPAPRRNTETPSPSTRPVPKPRGHAAEQTGSTAALPVPRPRSMAAPISPPWLSLVGAESRKRPAPPPPPRPPGLNAGVRSPKPALPGKPASFRKPDDLAARAARPPAAASSERNPEPSGGARLRREGKRQEASWYNPFEEEDDDDKGDEKGTGKETEKSERSEAAAENGHAGTGSEGLGSGSDLATGEVGVSSQEDGETGNLKVADHPWYRITPTGSPQTRKRVAPAAPGKRLPGCSSQPSTPPTARSLARGPPPPRPRSTEPPLTASETSLSVARYVAEPAGPSKPCSQSQPALSAPADAAAAPVEVPPPVAAAAAPSAEDSPEIPQHEVKPAAPDSPDGAPPTSDAPPTPSQATPPPRPATSPGLLVANGTLSAAASPAHSTGDTPPPRPATAPTRLPPQPPGTPSAQQKTICKENPFDRKPLVTSSSPSAAPAQRKSRNGPKPRRPPAPGHGFPIIKRKVQSGEPVPEEEIQSELERIARQLDRLERQGVAMETSLRQADGEEGENPMMTDWFKLIHEKHLLLRQESELIYISKQQILEERQGDVEFELRRLFNKPDSEKSAEDRAREEELLQELVSIIEARNAIVESMDEEKHRDEEEDKALEGVMLKKAEFLKAEMDVRSTSSPSAPGDRKKGKFKPLKLLRRSSTKTDKKSGSSGGSGGSGGASGGSKGTAGAAK</sequence>
<dbReference type="SUPFAM" id="SSF47576">
    <property type="entry name" value="Calponin-homology domain, CH-domain"/>
    <property type="match status" value="1"/>
</dbReference>
<dbReference type="RefSeq" id="XP_032822797.1">
    <property type="nucleotide sequence ID" value="XM_032966906.1"/>
</dbReference>
<feature type="compositionally biased region" description="Low complexity" evidence="17">
    <location>
        <begin position="805"/>
        <end position="817"/>
    </location>
</feature>